<dbReference type="Proteomes" id="UP001460270">
    <property type="component" value="Unassembled WGS sequence"/>
</dbReference>
<feature type="repeat" description="ANK" evidence="2">
    <location>
        <begin position="86"/>
        <end position="118"/>
    </location>
</feature>
<dbReference type="PROSITE" id="PS50297">
    <property type="entry name" value="ANK_REP_REGION"/>
    <property type="match status" value="1"/>
</dbReference>
<comment type="caution">
    <text evidence="4">The sequence shown here is derived from an EMBL/GenBank/DDBJ whole genome shotgun (WGS) entry which is preliminary data.</text>
</comment>
<accession>A0AAW0MT32</accession>
<dbReference type="EMBL" id="JBBPFD010000196">
    <property type="protein sequence ID" value="KAK7879809.1"/>
    <property type="molecule type" value="Genomic_DNA"/>
</dbReference>
<dbReference type="InterPro" id="IPR002110">
    <property type="entry name" value="Ankyrin_rpt"/>
</dbReference>
<dbReference type="GO" id="GO:0003924">
    <property type="term" value="F:GTPase activity"/>
    <property type="evidence" value="ECO:0007669"/>
    <property type="project" value="TreeGrafter"/>
</dbReference>
<dbReference type="PANTHER" id="PTHR45819">
    <property type="entry name" value="CENTAURIN-GAMMA-1A"/>
    <property type="match status" value="1"/>
</dbReference>
<keyword evidence="1" id="KW-0862">Zinc</keyword>
<dbReference type="InterPro" id="IPR051282">
    <property type="entry name" value="Arf-GAP_GTPase_ANK_PH"/>
</dbReference>
<keyword evidence="1" id="KW-0863">Zinc-finger</keyword>
<dbReference type="GO" id="GO:0008270">
    <property type="term" value="F:zinc ion binding"/>
    <property type="evidence" value="ECO:0007669"/>
    <property type="project" value="UniProtKB-KW"/>
</dbReference>
<dbReference type="Gene3D" id="1.25.40.20">
    <property type="entry name" value="Ankyrin repeat-containing domain"/>
    <property type="match status" value="1"/>
</dbReference>
<organism evidence="4 5">
    <name type="scientific">Mugilogobius chulae</name>
    <name type="common">yellowstripe goby</name>
    <dbReference type="NCBI Taxonomy" id="88201"/>
    <lineage>
        <taxon>Eukaryota</taxon>
        <taxon>Metazoa</taxon>
        <taxon>Chordata</taxon>
        <taxon>Craniata</taxon>
        <taxon>Vertebrata</taxon>
        <taxon>Euteleostomi</taxon>
        <taxon>Actinopterygii</taxon>
        <taxon>Neopterygii</taxon>
        <taxon>Teleostei</taxon>
        <taxon>Neoteleostei</taxon>
        <taxon>Acanthomorphata</taxon>
        <taxon>Gobiaria</taxon>
        <taxon>Gobiiformes</taxon>
        <taxon>Gobioidei</taxon>
        <taxon>Gobiidae</taxon>
        <taxon>Gobionellinae</taxon>
        <taxon>Mugilogobius</taxon>
    </lineage>
</organism>
<dbReference type="GO" id="GO:0005096">
    <property type="term" value="F:GTPase activator activity"/>
    <property type="evidence" value="ECO:0007669"/>
    <property type="project" value="TreeGrafter"/>
</dbReference>
<proteinExistence type="predicted"/>
<protein>
    <recommendedName>
        <fullName evidence="6">Arf-GAP with GTPase, ANK repeat and PH domain-containing protein 1-like</fullName>
    </recommendedName>
</protein>
<keyword evidence="1" id="KW-0479">Metal-binding</keyword>
<evidence type="ECO:0000256" key="2">
    <source>
        <dbReference type="PROSITE-ProRule" id="PRU00023"/>
    </source>
</evidence>
<keyword evidence="5" id="KW-1185">Reference proteome</keyword>
<dbReference type="SUPFAM" id="SSF48403">
    <property type="entry name" value="Ankyrin repeat"/>
    <property type="match status" value="1"/>
</dbReference>
<dbReference type="PROSITE" id="PS50088">
    <property type="entry name" value="ANK_REPEAT"/>
    <property type="match status" value="1"/>
</dbReference>
<evidence type="ECO:0008006" key="6">
    <source>
        <dbReference type="Google" id="ProtNLM"/>
    </source>
</evidence>
<dbReference type="InterPro" id="IPR036770">
    <property type="entry name" value="Ankyrin_rpt-contain_sf"/>
</dbReference>
<dbReference type="PANTHER" id="PTHR45819:SF5">
    <property type="entry name" value="CENTAURIN-GAMMA-1A"/>
    <property type="match status" value="1"/>
</dbReference>
<evidence type="ECO:0000256" key="1">
    <source>
        <dbReference type="ARBA" id="ARBA00022771"/>
    </source>
</evidence>
<evidence type="ECO:0000313" key="4">
    <source>
        <dbReference type="EMBL" id="KAK7879809.1"/>
    </source>
</evidence>
<evidence type="ECO:0000313" key="5">
    <source>
        <dbReference type="Proteomes" id="UP001460270"/>
    </source>
</evidence>
<keyword evidence="2" id="KW-0040">ANK repeat</keyword>
<evidence type="ECO:0000256" key="3">
    <source>
        <dbReference type="SAM" id="MobiDB-lite"/>
    </source>
</evidence>
<dbReference type="AlphaFoldDB" id="A0AAW0MT32"/>
<feature type="compositionally biased region" description="Polar residues" evidence="3">
    <location>
        <begin position="1"/>
        <end position="11"/>
    </location>
</feature>
<gene>
    <name evidence="4" type="ORF">WMY93_033515</name>
</gene>
<feature type="compositionally biased region" description="Basic and acidic residues" evidence="3">
    <location>
        <begin position="12"/>
        <end position="26"/>
    </location>
</feature>
<feature type="region of interest" description="Disordered" evidence="3">
    <location>
        <begin position="1"/>
        <end position="26"/>
    </location>
</feature>
<dbReference type="Pfam" id="PF12796">
    <property type="entry name" value="Ank_2"/>
    <property type="match status" value="1"/>
</dbReference>
<reference evidence="5" key="1">
    <citation type="submission" date="2024-04" db="EMBL/GenBank/DDBJ databases">
        <title>Salinicola lusitanus LLJ914,a marine bacterium isolated from the Okinawa Trough.</title>
        <authorList>
            <person name="Li J."/>
        </authorList>
    </citation>
    <scope>NUCLEOTIDE SEQUENCE [LARGE SCALE GENOMIC DNA]</scope>
</reference>
<sequence>MINIYSSTRGTNHSEERANSQSEEERERWIRAKYEQRLFLPPLPTSDLPLGHALLRAVADDDLPTVVLILAHGSRVQVNQTYSETDPRTALHLSASRGSVVLTQLLIWYGVDVSARDALGHSALSYARQAQSQDCAEVLLQYGCPDDRAPPRSPHERRTLPDLCHCYETREGRYRICVTAMREKRTLPDLSLLKNEKRKLPDLCHSYVRTR</sequence>
<name>A0AAW0MT32_9GOBI</name>
<dbReference type="FunFam" id="1.25.40.20:FF:000038">
    <property type="entry name" value="Arf-GAP with GTPase, ANK repeat and PH domain-containing protein 3"/>
    <property type="match status" value="1"/>
</dbReference>